<keyword evidence="2" id="KW-1185">Reference proteome</keyword>
<comment type="caution">
    <text evidence="1">The sequence shown here is derived from an EMBL/GenBank/DDBJ whole genome shotgun (WGS) entry which is preliminary data.</text>
</comment>
<dbReference type="EMBL" id="JAAGNN010000001">
    <property type="protein sequence ID" value="KAF4093555.1"/>
    <property type="molecule type" value="Genomic_DNA"/>
</dbReference>
<reference evidence="1 2" key="1">
    <citation type="submission" date="2020-02" db="EMBL/GenBank/DDBJ databases">
        <title>A chromosome-scale genome assembly of the black bullhead catfish (Ameiurus melas).</title>
        <authorList>
            <person name="Wen M."/>
            <person name="Zham M."/>
            <person name="Cabau C."/>
            <person name="Klopp C."/>
            <person name="Donnadieu C."/>
            <person name="Roques C."/>
            <person name="Bouchez O."/>
            <person name="Lampietro C."/>
            <person name="Jouanno E."/>
            <person name="Herpin A."/>
            <person name="Louis A."/>
            <person name="Berthelot C."/>
            <person name="Parey E."/>
            <person name="Roest-Crollius H."/>
            <person name="Braasch I."/>
            <person name="Postlethwait J."/>
            <person name="Robinson-Rechavi M."/>
            <person name="Echchiki A."/>
            <person name="Begum T."/>
            <person name="Montfort J."/>
            <person name="Schartl M."/>
            <person name="Bobe J."/>
            <person name="Guiguen Y."/>
        </authorList>
    </citation>
    <scope>NUCLEOTIDE SEQUENCE [LARGE SCALE GENOMIC DNA]</scope>
    <source>
        <strain evidence="1">M_S1</strain>
        <tissue evidence="1">Blood</tissue>
    </source>
</reference>
<organism evidence="1 2">
    <name type="scientific">Ameiurus melas</name>
    <name type="common">Black bullhead</name>
    <name type="synonym">Silurus melas</name>
    <dbReference type="NCBI Taxonomy" id="219545"/>
    <lineage>
        <taxon>Eukaryota</taxon>
        <taxon>Metazoa</taxon>
        <taxon>Chordata</taxon>
        <taxon>Craniata</taxon>
        <taxon>Vertebrata</taxon>
        <taxon>Euteleostomi</taxon>
        <taxon>Actinopterygii</taxon>
        <taxon>Neopterygii</taxon>
        <taxon>Teleostei</taxon>
        <taxon>Ostariophysi</taxon>
        <taxon>Siluriformes</taxon>
        <taxon>Ictaluridae</taxon>
        <taxon>Ameiurus</taxon>
    </lineage>
</organism>
<accession>A0A7J6BEM2</accession>
<proteinExistence type="predicted"/>
<sequence>MNRLLSLSLQTGSGRTRAGDVISRASDWLRPRRHATWEDMTFNPRLVLLINEQRLSDGLELDLPDLTVSFKARKLRVQIH</sequence>
<protein>
    <submittedName>
        <fullName evidence="1">Uncharacterized protein</fullName>
    </submittedName>
</protein>
<dbReference type="AlphaFoldDB" id="A0A7J6BEM2"/>
<name>A0A7J6BEM2_AMEME</name>
<evidence type="ECO:0000313" key="2">
    <source>
        <dbReference type="Proteomes" id="UP000593565"/>
    </source>
</evidence>
<gene>
    <name evidence="1" type="ORF">AMELA_G00003280</name>
</gene>
<evidence type="ECO:0000313" key="1">
    <source>
        <dbReference type="EMBL" id="KAF4093555.1"/>
    </source>
</evidence>
<dbReference type="Proteomes" id="UP000593565">
    <property type="component" value="Unassembled WGS sequence"/>
</dbReference>